<dbReference type="Pfam" id="PF07727">
    <property type="entry name" value="RVT_2"/>
    <property type="match status" value="1"/>
</dbReference>
<dbReference type="GO" id="GO:0003676">
    <property type="term" value="F:nucleic acid binding"/>
    <property type="evidence" value="ECO:0007669"/>
    <property type="project" value="InterPro"/>
</dbReference>
<feature type="compositionally biased region" description="Low complexity" evidence="4">
    <location>
        <begin position="1281"/>
        <end position="1300"/>
    </location>
</feature>
<comment type="caution">
    <text evidence="7">The sequence shown here is derived from an EMBL/GenBank/DDBJ whole genome shotgun (WGS) entry which is preliminary data.</text>
</comment>
<dbReference type="GO" id="GO:0008270">
    <property type="term" value="F:zinc ion binding"/>
    <property type="evidence" value="ECO:0007669"/>
    <property type="project" value="UniProtKB-KW"/>
</dbReference>
<keyword evidence="8" id="KW-1185">Reference proteome</keyword>
<evidence type="ECO:0000259" key="5">
    <source>
        <dbReference type="PROSITE" id="PS50158"/>
    </source>
</evidence>
<keyword evidence="1" id="KW-0064">Aspartyl protease</keyword>
<dbReference type="GO" id="GO:0004190">
    <property type="term" value="F:aspartic-type endopeptidase activity"/>
    <property type="evidence" value="ECO:0007669"/>
    <property type="project" value="UniProtKB-KW"/>
</dbReference>
<name>A0AA38T1L3_9ASTR</name>
<dbReference type="EMBL" id="JARYMX010000005">
    <property type="protein sequence ID" value="KAJ9546776.1"/>
    <property type="molecule type" value="Genomic_DNA"/>
</dbReference>
<dbReference type="InterPro" id="IPR012337">
    <property type="entry name" value="RNaseH-like_sf"/>
</dbReference>
<dbReference type="PANTHER" id="PTHR11439">
    <property type="entry name" value="GAG-POL-RELATED RETROTRANSPOSON"/>
    <property type="match status" value="1"/>
</dbReference>
<evidence type="ECO:0000256" key="2">
    <source>
        <dbReference type="PROSITE-ProRule" id="PRU00047"/>
    </source>
</evidence>
<protein>
    <submittedName>
        <fullName evidence="7">Uncharacterized protein</fullName>
    </submittedName>
</protein>
<dbReference type="InterPro" id="IPR013103">
    <property type="entry name" value="RVT_2"/>
</dbReference>
<feature type="compositionally biased region" description="Polar residues" evidence="4">
    <location>
        <begin position="1259"/>
        <end position="1280"/>
    </location>
</feature>
<evidence type="ECO:0000313" key="8">
    <source>
        <dbReference type="Proteomes" id="UP001172457"/>
    </source>
</evidence>
<organism evidence="7 8">
    <name type="scientific">Centaurea solstitialis</name>
    <name type="common">yellow star-thistle</name>
    <dbReference type="NCBI Taxonomy" id="347529"/>
    <lineage>
        <taxon>Eukaryota</taxon>
        <taxon>Viridiplantae</taxon>
        <taxon>Streptophyta</taxon>
        <taxon>Embryophyta</taxon>
        <taxon>Tracheophyta</taxon>
        <taxon>Spermatophyta</taxon>
        <taxon>Magnoliopsida</taxon>
        <taxon>eudicotyledons</taxon>
        <taxon>Gunneridae</taxon>
        <taxon>Pentapetalae</taxon>
        <taxon>asterids</taxon>
        <taxon>campanulids</taxon>
        <taxon>Asterales</taxon>
        <taxon>Asteraceae</taxon>
        <taxon>Carduoideae</taxon>
        <taxon>Cardueae</taxon>
        <taxon>Centaureinae</taxon>
        <taxon>Centaurea</taxon>
    </lineage>
</organism>
<evidence type="ECO:0000256" key="4">
    <source>
        <dbReference type="SAM" id="MobiDB-lite"/>
    </source>
</evidence>
<dbReference type="InterPro" id="IPR057670">
    <property type="entry name" value="SH3_retrovirus"/>
</dbReference>
<dbReference type="InterPro" id="IPR054722">
    <property type="entry name" value="PolX-like_BBD"/>
</dbReference>
<dbReference type="PROSITE" id="PS50994">
    <property type="entry name" value="INTEGRASE"/>
    <property type="match status" value="1"/>
</dbReference>
<dbReference type="Proteomes" id="UP001172457">
    <property type="component" value="Chromosome 5"/>
</dbReference>
<dbReference type="InterPro" id="IPR036397">
    <property type="entry name" value="RNaseH_sf"/>
</dbReference>
<dbReference type="SMART" id="SM00343">
    <property type="entry name" value="ZnF_C2HC"/>
    <property type="match status" value="1"/>
</dbReference>
<dbReference type="PROSITE" id="PS50158">
    <property type="entry name" value="ZF_CCHC"/>
    <property type="match status" value="1"/>
</dbReference>
<gene>
    <name evidence="7" type="ORF">OSB04_019319</name>
</gene>
<keyword evidence="2" id="KW-0479">Metal-binding</keyword>
<sequence>MANLTNTNFMSIGSQSKPPTLVREEFQQWKIRMVNFLEGIHPRISDFLHNPPYIPVTLIPRVPATATTPEIPEFFQPKLPANWDEGEKELVSLAPKCKRLLIMALPNDIFMSLDHCDTSKELWSELALEGESLRDTYSRLNILISKCKKSGVIRTNEDNNLLFLKSLGTEWLNVTMSMRTNLDLEFMSIAELYGSLASLEPQVLQLKSSIGGPLALIAEDHKGKVEKKKIEDKRKKKKALVTKTEDDRSSSEEEMSMKKMMKTLVSFTRDVRKGVFGGSKNYEKKWDDERRGYGRGSFEKRDVERKNDSRSDEGKEESQRNTEGCFRCGTLGHYASECWATGPMTPQKPTLQKSSPKPKQDSAYFKRKADFYNKKVLLAQTSELVTDESSEEDEPQKGLIAFEDSEEETEFCGMAKGESEGVNNKDPEVSSELKELYSEIVENIDLHQEELNNLKEKLSVCKKEMNTLTEERTRFFTMYEQTEANRIELYKGLKEKTTIFEKTLKEKNDEIKNLRNERTNALSVKEFFQTERESLHKDLFDRELKIRKFQDAQNVFKKIRVNMGRRGLGFSECEYASSSNPRKSLQTIFRSAQNIRSHVPDSKSVFKRRKMLNKPESKTPLIFTNVAFEDYIDSFSPSEKSESVTKNLVSQSQLGIFEFGNSSTQEECDFQFTVQPFEKKLSPCASEFIPRHLTEESEKSVNSDIFCETNSSTDTALDFEMVTCPENTSPSDSNLLSMELTKPKFSRKEKEKWVDANQSSVSAHAGNSMRRESQKKKNFLKNKEPRLVRKSCTKMPKTMKGSTFLNSVPIFENFNEKFKSLCCQTKFCKCVDLMHDLSNHFHNSSCLVMNPRGLSSRDFKGHLGNSDSQKNKPKPRDAVAFLKHANLKGPNWKWKQSHVSTWYIDSGCSRHMTGTLELLSHYVNKEGSSVAFGGNQKGKIKGYGMIIKGEITVNQVSYVDGLKHNLISVSQLCDNEMDVKFNIKYCILYKADTLIEVMRANRRGDLYLLIFDAIDEKEKYVKVIRSDNGTEFKNSTIEEYLNSVGITHNFSAPRTPQQNGVVEQKNRTIVEAARTMLNASGLPLTFWAEAVSTACYTQNRSLVVKRFKKTPYHPLYNKRPNIKFFHVFGCKCFVLNDRESVGKFDPKGDSAIFIGYAWDSVAYRVYIPRTKLVVVSTNVTQEKFTTELKKQVEASSKATISEDLENLFQEWYEDVDDSDRGSGESNNTSKDTDRTSVNPDRTSVNPDRTSVNPDRCSDRTSVNPTRTSVNLENTTISETQLSSLTPDPCTTPSTSSPDLPEQTPICHDPTSSLPIHPNVTPENHSPVLQEITSNLNLQHTARWTRDHPQSHKNEPKKVSDALTDPFWVEAMQDELLQFERNKVWSLTSLPAGKSAIGTKWVFRNKKDENGVVIRNKARLVAQGYFQEEGINYEETFAPVARLEAIRIFLAYAAHRGFKVYQMDVKSAFLNGKLKEEVYVKQPPGFHSEKYPNHVYFLDKALYGLKQAHRAWYDRLSNFLLSNKFHRGTTDITLFYKNTQNDIFFVQIYVDDIIFGSTDISLCKDFESLMQKEFEMSMMGELTFFLGLQVKQSSKGIFINQAKYVQDVLKKYKLSEASPMRTPMATSLKLHKDINGISVKSKLYRGMIGSLLYLTASRPDIMFSTCLCARYQSDPKESHMLAVKRILRYLKKTPNLGLWYPLHSGFDLLAYTDSDYGGCQVDRKSTSGSCHFLGGKIVSWSSKKQNCVSTSTAEAEYVAAASCCSQALWMQTQLRDYGYTFNKIPILCDNKSAIAISENPVQHSKTKHIDIRYHFLKHQVEEGNVEMYFVNTEFQLADLFTKALDEKRFTFLIEKIGMTGPLP</sequence>
<feature type="region of interest" description="Disordered" evidence="4">
    <location>
        <begin position="227"/>
        <end position="256"/>
    </location>
</feature>
<keyword evidence="1" id="KW-0378">Hydrolase</keyword>
<feature type="coiled-coil region" evidence="3">
    <location>
        <begin position="437"/>
        <end position="471"/>
    </location>
</feature>
<dbReference type="SUPFAM" id="SSF56672">
    <property type="entry name" value="DNA/RNA polymerases"/>
    <property type="match status" value="1"/>
</dbReference>
<dbReference type="SUPFAM" id="SSF57756">
    <property type="entry name" value="Retrovirus zinc finger-like domains"/>
    <property type="match status" value="1"/>
</dbReference>
<feature type="compositionally biased region" description="Polar residues" evidence="4">
    <location>
        <begin position="1223"/>
        <end position="1252"/>
    </location>
</feature>
<feature type="coiled-coil region" evidence="3">
    <location>
        <begin position="497"/>
        <end position="524"/>
    </location>
</feature>
<feature type="region of interest" description="Disordered" evidence="4">
    <location>
        <begin position="1213"/>
        <end position="1301"/>
    </location>
</feature>
<feature type="compositionally biased region" description="Basic and acidic residues" evidence="4">
    <location>
        <begin position="289"/>
        <end position="320"/>
    </location>
</feature>
<evidence type="ECO:0000256" key="3">
    <source>
        <dbReference type="SAM" id="Coils"/>
    </source>
</evidence>
<feature type="compositionally biased region" description="Basic and acidic residues" evidence="4">
    <location>
        <begin position="243"/>
        <end position="256"/>
    </location>
</feature>
<dbReference type="CDD" id="cd09272">
    <property type="entry name" value="RNase_HI_RT_Ty1"/>
    <property type="match status" value="1"/>
</dbReference>
<keyword evidence="2" id="KW-0863">Zinc-finger</keyword>
<dbReference type="Pfam" id="PF22936">
    <property type="entry name" value="Pol_BBD"/>
    <property type="match status" value="1"/>
</dbReference>
<dbReference type="InterPro" id="IPR043502">
    <property type="entry name" value="DNA/RNA_pol_sf"/>
</dbReference>
<accession>A0AA38T1L3</accession>
<dbReference type="InterPro" id="IPR001878">
    <property type="entry name" value="Znf_CCHC"/>
</dbReference>
<dbReference type="InterPro" id="IPR001584">
    <property type="entry name" value="Integrase_cat-core"/>
</dbReference>
<keyword evidence="3" id="KW-0175">Coiled coil</keyword>
<dbReference type="GO" id="GO:0015074">
    <property type="term" value="P:DNA integration"/>
    <property type="evidence" value="ECO:0007669"/>
    <property type="project" value="InterPro"/>
</dbReference>
<keyword evidence="2" id="KW-0862">Zinc</keyword>
<feature type="region of interest" description="Disordered" evidence="4">
    <location>
        <begin position="289"/>
        <end position="321"/>
    </location>
</feature>
<dbReference type="SUPFAM" id="SSF53098">
    <property type="entry name" value="Ribonuclease H-like"/>
    <property type="match status" value="1"/>
</dbReference>
<feature type="domain" description="Integrase catalytic" evidence="6">
    <location>
        <begin position="1010"/>
        <end position="1119"/>
    </location>
</feature>
<dbReference type="Gene3D" id="3.30.420.10">
    <property type="entry name" value="Ribonuclease H-like superfamily/Ribonuclease H"/>
    <property type="match status" value="1"/>
</dbReference>
<dbReference type="InterPro" id="IPR036875">
    <property type="entry name" value="Znf_CCHC_sf"/>
</dbReference>
<evidence type="ECO:0000313" key="7">
    <source>
        <dbReference type="EMBL" id="KAJ9546776.1"/>
    </source>
</evidence>
<keyword evidence="1" id="KW-0645">Protease</keyword>
<feature type="domain" description="CCHC-type" evidence="5">
    <location>
        <begin position="325"/>
        <end position="338"/>
    </location>
</feature>
<reference evidence="7" key="1">
    <citation type="submission" date="2023-03" db="EMBL/GenBank/DDBJ databases">
        <title>Chromosome-scale reference genome and RAD-based genetic map of yellow starthistle (Centaurea solstitialis) reveal putative structural variation and QTLs associated with invader traits.</title>
        <authorList>
            <person name="Reatini B."/>
            <person name="Cang F.A."/>
            <person name="Jiang Q."/>
            <person name="Mckibben M.T.W."/>
            <person name="Barker M.S."/>
            <person name="Rieseberg L.H."/>
            <person name="Dlugosch K.M."/>
        </authorList>
    </citation>
    <scope>NUCLEOTIDE SEQUENCE</scope>
    <source>
        <strain evidence="7">CAN-66</strain>
        <tissue evidence="7">Leaf</tissue>
    </source>
</reference>
<dbReference type="Pfam" id="PF25597">
    <property type="entry name" value="SH3_retrovirus"/>
    <property type="match status" value="1"/>
</dbReference>
<proteinExistence type="predicted"/>
<evidence type="ECO:0000256" key="1">
    <source>
        <dbReference type="ARBA" id="ARBA00022750"/>
    </source>
</evidence>
<dbReference type="PANTHER" id="PTHR11439:SF495">
    <property type="entry name" value="REVERSE TRANSCRIPTASE, RNA-DEPENDENT DNA POLYMERASE-RELATED"/>
    <property type="match status" value="1"/>
</dbReference>
<feature type="region of interest" description="Disordered" evidence="4">
    <location>
        <begin position="756"/>
        <end position="775"/>
    </location>
</feature>
<evidence type="ECO:0000259" key="6">
    <source>
        <dbReference type="PROSITE" id="PS50994"/>
    </source>
</evidence>